<dbReference type="Proteomes" id="UP000243686">
    <property type="component" value="Unassembled WGS sequence"/>
</dbReference>
<proteinExistence type="predicted"/>
<dbReference type="Gene3D" id="3.40.33.10">
    <property type="entry name" value="CAP"/>
    <property type="match status" value="1"/>
</dbReference>
<gene>
    <name evidence="1" type="ORF">X801_08475</name>
</gene>
<protein>
    <recommendedName>
        <fullName evidence="3">SCP domain-containing protein</fullName>
    </recommendedName>
</protein>
<dbReference type="InterPro" id="IPR035940">
    <property type="entry name" value="CAP_sf"/>
</dbReference>
<evidence type="ECO:0008006" key="3">
    <source>
        <dbReference type="Google" id="ProtNLM"/>
    </source>
</evidence>
<dbReference type="EMBL" id="KV902953">
    <property type="protein sequence ID" value="OON15718.1"/>
    <property type="molecule type" value="Genomic_DNA"/>
</dbReference>
<keyword evidence="2" id="KW-1185">Reference proteome</keyword>
<sequence length="60" mass="7007">MLNQNFIQFRDSDCCVILPVWDQKLYEDAKTHARKCVFEHNPEAEIYGENLALSYGEIAE</sequence>
<name>A0A1S8WMK0_OPIVI</name>
<dbReference type="AlphaFoldDB" id="A0A1S8WMK0"/>
<reference evidence="1 2" key="1">
    <citation type="submission" date="2015-03" db="EMBL/GenBank/DDBJ databases">
        <title>Draft genome of the nematode, Opisthorchis viverrini.</title>
        <authorList>
            <person name="Mitreva M."/>
        </authorList>
    </citation>
    <scope>NUCLEOTIDE SEQUENCE [LARGE SCALE GENOMIC DNA]</scope>
    <source>
        <strain evidence="1">Khon Kaen</strain>
    </source>
</reference>
<organism evidence="1 2">
    <name type="scientific">Opisthorchis viverrini</name>
    <name type="common">Southeast Asian liver fluke</name>
    <dbReference type="NCBI Taxonomy" id="6198"/>
    <lineage>
        <taxon>Eukaryota</taxon>
        <taxon>Metazoa</taxon>
        <taxon>Spiralia</taxon>
        <taxon>Lophotrochozoa</taxon>
        <taxon>Platyhelminthes</taxon>
        <taxon>Trematoda</taxon>
        <taxon>Digenea</taxon>
        <taxon>Opisthorchiida</taxon>
        <taxon>Opisthorchiata</taxon>
        <taxon>Opisthorchiidae</taxon>
        <taxon>Opisthorchis</taxon>
    </lineage>
</organism>
<evidence type="ECO:0000313" key="1">
    <source>
        <dbReference type="EMBL" id="OON15718.1"/>
    </source>
</evidence>
<accession>A0A1S8WMK0</accession>
<dbReference type="SUPFAM" id="SSF55797">
    <property type="entry name" value="PR-1-like"/>
    <property type="match status" value="1"/>
</dbReference>
<evidence type="ECO:0000313" key="2">
    <source>
        <dbReference type="Proteomes" id="UP000243686"/>
    </source>
</evidence>